<dbReference type="AlphaFoldDB" id="A0A6J5G4E9"/>
<feature type="compositionally biased region" description="Polar residues" evidence="1">
    <location>
        <begin position="275"/>
        <end position="287"/>
    </location>
</feature>
<dbReference type="NCBIfam" id="TIGR03363">
    <property type="entry name" value="VI_chp_8"/>
    <property type="match status" value="1"/>
</dbReference>
<reference evidence="3 4" key="1">
    <citation type="submission" date="2020-04" db="EMBL/GenBank/DDBJ databases">
        <authorList>
            <person name="De Canck E."/>
        </authorList>
    </citation>
    <scope>NUCLEOTIDE SEQUENCE [LARGE SCALE GENOMIC DNA]</scope>
    <source>
        <strain evidence="3 4">LMG 28688</strain>
    </source>
</reference>
<evidence type="ECO:0000313" key="3">
    <source>
        <dbReference type="EMBL" id="CAB3792652.1"/>
    </source>
</evidence>
<sequence>MSTDYTTQLVPIFAPINDSSPCGEDLLFSADFDAIAHARRFDDPSLDQGEWVTEIKEADWGFVAERCTELLATQTKDLRVAVWLTEALAIQDGMPGLTQGYAVLTGLVERFWDHLHPLPEGDDIESRLGNVAWLAGRSAELLRAVPLTQSGTPFSALDWEVAQHVAQAIKRDPDNAADIARGKPSVEQIDASRRATAPAFYEALLAQFRAFQTALAALDYELESRAGDAAPSFRQTRDAFESVYGLVTRFARDVGVDPDAAAKQAEASHEADTPQHASQAVQNNVRSTPERAEPSFKTVLPHEEPVQQTSNRVHGHVHGGIQSRADAVAQLRAVADYFRATEPHSPVAYLADKAAEWAGMPLHQWLATVVKDDSTLSHIREMLGVKNEE</sequence>
<evidence type="ECO:0000259" key="2">
    <source>
        <dbReference type="Pfam" id="PF06812"/>
    </source>
</evidence>
<gene>
    <name evidence="3" type="ORF">LMG28688_03578</name>
</gene>
<accession>A0A6J5G4E9</accession>
<dbReference type="InterPro" id="IPR010657">
    <property type="entry name" value="ImpA_N"/>
</dbReference>
<evidence type="ECO:0000256" key="1">
    <source>
        <dbReference type="SAM" id="MobiDB-lite"/>
    </source>
</evidence>
<dbReference type="PANTHER" id="PTHR37951">
    <property type="entry name" value="CYTOPLASMIC PROTEIN-RELATED"/>
    <property type="match status" value="1"/>
</dbReference>
<proteinExistence type="predicted"/>
<keyword evidence="4" id="KW-1185">Reference proteome</keyword>
<dbReference type="Proteomes" id="UP000494119">
    <property type="component" value="Unassembled WGS sequence"/>
</dbReference>
<dbReference type="EMBL" id="CADIKL010000016">
    <property type="protein sequence ID" value="CAB3792652.1"/>
    <property type="molecule type" value="Genomic_DNA"/>
</dbReference>
<name>A0A6J5G4E9_9BURK</name>
<dbReference type="RefSeq" id="WP_175196045.1">
    <property type="nucleotide sequence ID" value="NZ_CADIKL010000016.1"/>
</dbReference>
<dbReference type="InterPro" id="IPR017740">
    <property type="entry name" value="TssA-like"/>
</dbReference>
<dbReference type="PANTHER" id="PTHR37951:SF1">
    <property type="entry name" value="TYPE VI SECRETION SYSTEM COMPONENT TSSA1"/>
    <property type="match status" value="1"/>
</dbReference>
<evidence type="ECO:0000313" key="4">
    <source>
        <dbReference type="Proteomes" id="UP000494119"/>
    </source>
</evidence>
<feature type="domain" description="ImpA N-terminal" evidence="2">
    <location>
        <begin position="14"/>
        <end position="135"/>
    </location>
</feature>
<feature type="region of interest" description="Disordered" evidence="1">
    <location>
        <begin position="260"/>
        <end position="293"/>
    </location>
</feature>
<dbReference type="Pfam" id="PF06812">
    <property type="entry name" value="ImpA_N"/>
    <property type="match status" value="1"/>
</dbReference>
<protein>
    <recommendedName>
        <fullName evidence="2">ImpA N-terminal domain-containing protein</fullName>
    </recommendedName>
</protein>
<organism evidence="3 4">
    <name type="scientific">Paraburkholderia caffeinitolerans</name>
    <dbReference type="NCBI Taxonomy" id="1723730"/>
    <lineage>
        <taxon>Bacteria</taxon>
        <taxon>Pseudomonadati</taxon>
        <taxon>Pseudomonadota</taxon>
        <taxon>Betaproteobacteria</taxon>
        <taxon>Burkholderiales</taxon>
        <taxon>Burkholderiaceae</taxon>
        <taxon>Paraburkholderia</taxon>
    </lineage>
</organism>